<dbReference type="PANTHER" id="PTHR24317">
    <property type="entry name" value="PEROXISOMAL TRANS-2-ENOYL-COA REDUCTASE"/>
    <property type="match status" value="1"/>
</dbReference>
<comment type="function">
    <text evidence="12">Participates in chain elongation of fatty acids. Catalyzes the reduction of trans-2-enoyl-CoAs of varying chain lengths from 6:1 to 16:1, having maximum activity with 10:1 CoA. Has no 2,4-dienoyl-CoA reductase activity.</text>
</comment>
<comment type="subcellular location">
    <subcellularLocation>
        <location evidence="1">Peroxisome</location>
    </subcellularLocation>
</comment>
<evidence type="ECO:0000259" key="22">
    <source>
        <dbReference type="SMART" id="SM00822"/>
    </source>
</evidence>
<gene>
    <name evidence="23" type="ORF">DB30_00722</name>
</gene>
<evidence type="ECO:0000256" key="2">
    <source>
        <dbReference type="ARBA" id="ARBA00005189"/>
    </source>
</evidence>
<evidence type="ECO:0000256" key="17">
    <source>
        <dbReference type="ARBA" id="ARBA00048686"/>
    </source>
</evidence>
<feature type="domain" description="Ketoreductase" evidence="22">
    <location>
        <begin position="29"/>
        <end position="211"/>
    </location>
</feature>
<comment type="similarity">
    <text evidence="3">Belongs to the short-chain dehydrogenases/reductases (SDR) family.</text>
</comment>
<dbReference type="Pfam" id="PF13561">
    <property type="entry name" value="adh_short_C2"/>
    <property type="match status" value="1"/>
</dbReference>
<dbReference type="CDD" id="cd05369">
    <property type="entry name" value="TER_DECR_SDR_a"/>
    <property type="match status" value="1"/>
</dbReference>
<organism evidence="23 24">
    <name type="scientific">Enhygromyxa salina</name>
    <dbReference type="NCBI Taxonomy" id="215803"/>
    <lineage>
        <taxon>Bacteria</taxon>
        <taxon>Pseudomonadati</taxon>
        <taxon>Myxococcota</taxon>
        <taxon>Polyangia</taxon>
        <taxon>Nannocystales</taxon>
        <taxon>Nannocystaceae</taxon>
        <taxon>Enhygromyxa</taxon>
    </lineage>
</organism>
<evidence type="ECO:0000256" key="8">
    <source>
        <dbReference type="ARBA" id="ARBA00023002"/>
    </source>
</evidence>
<dbReference type="PRINTS" id="PR00081">
    <property type="entry name" value="GDHRDH"/>
</dbReference>
<evidence type="ECO:0000256" key="7">
    <source>
        <dbReference type="ARBA" id="ARBA00022857"/>
    </source>
</evidence>
<dbReference type="GO" id="GO:0006633">
    <property type="term" value="P:fatty acid biosynthetic process"/>
    <property type="evidence" value="ECO:0007669"/>
    <property type="project" value="UniProtKB-KW"/>
</dbReference>
<comment type="catalytic activity">
    <reaction evidence="21">
        <text>(2E)-octenoyl-CoA + NADPH + H(+) = octanoyl-CoA + NADP(+)</text>
        <dbReference type="Rhea" id="RHEA:44952"/>
        <dbReference type="ChEBI" id="CHEBI:15378"/>
        <dbReference type="ChEBI" id="CHEBI:57386"/>
        <dbReference type="ChEBI" id="CHEBI:57783"/>
        <dbReference type="ChEBI" id="CHEBI:58349"/>
        <dbReference type="ChEBI" id="CHEBI:62242"/>
    </reaction>
    <physiologicalReaction direction="left-to-right" evidence="21">
        <dbReference type="Rhea" id="RHEA:44953"/>
    </physiologicalReaction>
</comment>
<evidence type="ECO:0000256" key="15">
    <source>
        <dbReference type="ARBA" id="ARBA00041063"/>
    </source>
</evidence>
<evidence type="ECO:0000256" key="12">
    <source>
        <dbReference type="ARBA" id="ARBA00037124"/>
    </source>
</evidence>
<sequence length="317" mass="33733">MPDPNPTRRGAPSVSDYRSVFRSDLFAGQTIIVTGGGSGIGRCTAHELAALGAHVVLLGRKLEKVERVKAEILEDGGQASALTQDIREESGVAATIAAILEQHGSVHGLVNNAGGQYPAPLEAINQKGFETVVRTNLTGGFLMARELFTQHFMKHGGSIVNIVADMWKGMPGMGHSGAARAGMINLTKTAAVEWARTGVRVNAVAPGWIASSGMETYPEAVRSMFMQMTKAVPLKRFGVEAEISAAICFLLSPAAAFITGQTLCVDGAAPLMPHHWPMPEHDRSLPYNGFHRSTLPADMRAVTKLDKLPQSPGEGQD</sequence>
<evidence type="ECO:0000256" key="6">
    <source>
        <dbReference type="ARBA" id="ARBA00022832"/>
    </source>
</evidence>
<evidence type="ECO:0000256" key="11">
    <source>
        <dbReference type="ARBA" id="ARBA00023160"/>
    </source>
</evidence>
<proteinExistence type="inferred from homology"/>
<keyword evidence="5" id="KW-0597">Phosphoprotein</keyword>
<dbReference type="SUPFAM" id="SSF51735">
    <property type="entry name" value="NAD(P)-binding Rossmann-fold domains"/>
    <property type="match status" value="1"/>
</dbReference>
<evidence type="ECO:0000256" key="9">
    <source>
        <dbReference type="ARBA" id="ARBA00023098"/>
    </source>
</evidence>
<comment type="catalytic activity">
    <reaction evidence="16">
        <text>(2E)-dodecenoyl-CoA + NADPH + H(+) = dodecanoyl-CoA + NADP(+)</text>
        <dbReference type="Rhea" id="RHEA:44964"/>
        <dbReference type="ChEBI" id="CHEBI:15378"/>
        <dbReference type="ChEBI" id="CHEBI:57330"/>
        <dbReference type="ChEBI" id="CHEBI:57375"/>
        <dbReference type="ChEBI" id="CHEBI:57783"/>
        <dbReference type="ChEBI" id="CHEBI:58349"/>
    </reaction>
    <physiologicalReaction direction="left-to-right" evidence="16">
        <dbReference type="Rhea" id="RHEA:44965"/>
    </physiologicalReaction>
</comment>
<keyword evidence="4" id="KW-0444">Lipid biosynthesis</keyword>
<dbReference type="FunFam" id="3.40.50.720:FF:000084">
    <property type="entry name" value="Short-chain dehydrogenase reductase"/>
    <property type="match status" value="1"/>
</dbReference>
<evidence type="ECO:0000256" key="4">
    <source>
        <dbReference type="ARBA" id="ARBA00022516"/>
    </source>
</evidence>
<comment type="catalytic activity">
    <reaction evidence="18">
        <text>(2E)-hexenoyl-CoA + NADPH + H(+) = hexanoyl-CoA + NADP(+)</text>
        <dbReference type="Rhea" id="RHEA:44956"/>
        <dbReference type="ChEBI" id="CHEBI:15378"/>
        <dbReference type="ChEBI" id="CHEBI:57783"/>
        <dbReference type="ChEBI" id="CHEBI:58349"/>
        <dbReference type="ChEBI" id="CHEBI:62077"/>
        <dbReference type="ChEBI" id="CHEBI:62620"/>
    </reaction>
    <physiologicalReaction direction="left-to-right" evidence="18">
        <dbReference type="Rhea" id="RHEA:44957"/>
    </physiologicalReaction>
</comment>
<dbReference type="InterPro" id="IPR036291">
    <property type="entry name" value="NAD(P)-bd_dom_sf"/>
</dbReference>
<comment type="caution">
    <text evidence="23">The sequence shown here is derived from an EMBL/GenBank/DDBJ whole genome shotgun (WGS) entry which is preliminary data.</text>
</comment>
<protein>
    <recommendedName>
        <fullName evidence="15">Peroxisomal trans-2-enoyl-CoA reductase</fullName>
        <ecNumber evidence="14">1.3.1.38</ecNumber>
    </recommendedName>
</protein>
<accession>A0A0C2DFN0</accession>
<keyword evidence="9" id="KW-0443">Lipid metabolism</keyword>
<comment type="catalytic activity">
    <reaction evidence="17">
        <text>(2E)-tetradecenoyl-CoA + NADPH + H(+) = tetradecanoyl-CoA + NADP(+)</text>
        <dbReference type="Rhea" id="RHEA:44968"/>
        <dbReference type="ChEBI" id="CHEBI:15378"/>
        <dbReference type="ChEBI" id="CHEBI:57385"/>
        <dbReference type="ChEBI" id="CHEBI:57783"/>
        <dbReference type="ChEBI" id="CHEBI:58349"/>
        <dbReference type="ChEBI" id="CHEBI:61405"/>
    </reaction>
    <physiologicalReaction direction="left-to-right" evidence="17">
        <dbReference type="Rhea" id="RHEA:44969"/>
    </physiologicalReaction>
</comment>
<evidence type="ECO:0000256" key="5">
    <source>
        <dbReference type="ARBA" id="ARBA00022553"/>
    </source>
</evidence>
<comment type="subunit">
    <text evidence="13">Interacts with PEX5, probably required to target it into peroxisomes.</text>
</comment>
<dbReference type="SMART" id="SM00822">
    <property type="entry name" value="PKS_KR"/>
    <property type="match status" value="1"/>
</dbReference>
<evidence type="ECO:0000313" key="23">
    <source>
        <dbReference type="EMBL" id="KIG18437.1"/>
    </source>
</evidence>
<evidence type="ECO:0000256" key="18">
    <source>
        <dbReference type="ARBA" id="ARBA00049108"/>
    </source>
</evidence>
<keyword evidence="11" id="KW-0275">Fatty acid biosynthesis</keyword>
<dbReference type="InterPro" id="IPR002347">
    <property type="entry name" value="SDR_fam"/>
</dbReference>
<dbReference type="EC" id="1.3.1.38" evidence="14"/>
<comment type="catalytic activity">
    <reaction evidence="20">
        <text>(2E)-decenoyl-CoA + NADPH + H(+) = decanoyl-CoA + NADP(+)</text>
        <dbReference type="Rhea" id="RHEA:44960"/>
        <dbReference type="ChEBI" id="CHEBI:15378"/>
        <dbReference type="ChEBI" id="CHEBI:57783"/>
        <dbReference type="ChEBI" id="CHEBI:58349"/>
        <dbReference type="ChEBI" id="CHEBI:61406"/>
        <dbReference type="ChEBI" id="CHEBI:61430"/>
    </reaction>
    <physiologicalReaction direction="left-to-right" evidence="20">
        <dbReference type="Rhea" id="RHEA:44961"/>
    </physiologicalReaction>
</comment>
<dbReference type="InterPro" id="IPR052388">
    <property type="entry name" value="Peroxisomal_t2-enoyl-CoA_red"/>
</dbReference>
<dbReference type="Proteomes" id="UP000031599">
    <property type="component" value="Unassembled WGS sequence"/>
</dbReference>
<comment type="catalytic activity">
    <reaction evidence="19">
        <text>a (2E)-enoyl-CoA + NADPH + H(+) = a 2,3-saturated acyl-CoA + NADP(+)</text>
        <dbReference type="Rhea" id="RHEA:33763"/>
        <dbReference type="ChEBI" id="CHEBI:15378"/>
        <dbReference type="ChEBI" id="CHEBI:57783"/>
        <dbReference type="ChEBI" id="CHEBI:58349"/>
        <dbReference type="ChEBI" id="CHEBI:58856"/>
        <dbReference type="ChEBI" id="CHEBI:65111"/>
        <dbReference type="EC" id="1.3.1.38"/>
    </reaction>
    <physiologicalReaction direction="left-to-right" evidence="19">
        <dbReference type="Rhea" id="RHEA:33764"/>
    </physiologicalReaction>
</comment>
<keyword evidence="8" id="KW-0560">Oxidoreductase</keyword>
<evidence type="ECO:0000256" key="3">
    <source>
        <dbReference type="ARBA" id="ARBA00006484"/>
    </source>
</evidence>
<name>A0A0C2DFN0_9BACT</name>
<dbReference type="EMBL" id="JMCC02000011">
    <property type="protein sequence ID" value="KIG18437.1"/>
    <property type="molecule type" value="Genomic_DNA"/>
</dbReference>
<evidence type="ECO:0000256" key="14">
    <source>
        <dbReference type="ARBA" id="ARBA00038849"/>
    </source>
</evidence>
<evidence type="ECO:0000256" key="1">
    <source>
        <dbReference type="ARBA" id="ARBA00004275"/>
    </source>
</evidence>
<dbReference type="Gene3D" id="3.40.50.720">
    <property type="entry name" value="NAD(P)-binding Rossmann-like Domain"/>
    <property type="match status" value="1"/>
</dbReference>
<evidence type="ECO:0000313" key="24">
    <source>
        <dbReference type="Proteomes" id="UP000031599"/>
    </source>
</evidence>
<keyword evidence="6" id="KW-0276">Fatty acid metabolism</keyword>
<dbReference type="GO" id="GO:0019166">
    <property type="term" value="F:trans-2-enoyl-CoA reductase (NADPH) activity"/>
    <property type="evidence" value="ECO:0007669"/>
    <property type="project" value="UniProtKB-EC"/>
</dbReference>
<keyword evidence="7" id="KW-0521">NADP</keyword>
<dbReference type="AlphaFoldDB" id="A0A0C2DFN0"/>
<evidence type="ECO:0000256" key="16">
    <source>
        <dbReference type="ARBA" id="ARBA00047570"/>
    </source>
</evidence>
<keyword evidence="10" id="KW-0576">Peroxisome</keyword>
<comment type="pathway">
    <text evidence="2">Lipid metabolism.</text>
</comment>
<dbReference type="PANTHER" id="PTHR24317:SF7">
    <property type="entry name" value="PEROXISOMAL TRANS-2-ENOYL-COA REDUCTASE"/>
    <property type="match status" value="1"/>
</dbReference>
<reference evidence="23 24" key="1">
    <citation type="submission" date="2014-12" db="EMBL/GenBank/DDBJ databases">
        <title>Genome assembly of Enhygromyxa salina DSM 15201.</title>
        <authorList>
            <person name="Sharma G."/>
            <person name="Subramanian S."/>
        </authorList>
    </citation>
    <scope>NUCLEOTIDE SEQUENCE [LARGE SCALE GENOMIC DNA]</scope>
    <source>
        <strain evidence="23 24">DSM 15201</strain>
    </source>
</reference>
<evidence type="ECO:0000256" key="13">
    <source>
        <dbReference type="ARBA" id="ARBA00038622"/>
    </source>
</evidence>
<evidence type="ECO:0000256" key="20">
    <source>
        <dbReference type="ARBA" id="ARBA00049386"/>
    </source>
</evidence>
<evidence type="ECO:0000256" key="10">
    <source>
        <dbReference type="ARBA" id="ARBA00023140"/>
    </source>
</evidence>
<dbReference type="InterPro" id="IPR057326">
    <property type="entry name" value="KR_dom"/>
</dbReference>
<evidence type="ECO:0000256" key="21">
    <source>
        <dbReference type="ARBA" id="ARBA00049559"/>
    </source>
</evidence>
<evidence type="ECO:0000256" key="19">
    <source>
        <dbReference type="ARBA" id="ARBA00049251"/>
    </source>
</evidence>